<feature type="region of interest" description="Disordered" evidence="1">
    <location>
        <begin position="64"/>
        <end position="84"/>
    </location>
</feature>
<sequence>IGPDQETVVRKCETKFILRDPAHHATNIAVFAGTKFEMPGVYTVEVIVDEVMKLRYPLPIVIVEPPPGSKKPPEEDPEGPKENI</sequence>
<accession>A0A381ZJ53</accession>
<reference evidence="2" key="1">
    <citation type="submission" date="2018-05" db="EMBL/GenBank/DDBJ databases">
        <authorList>
            <person name="Lanie J.A."/>
            <person name="Ng W.-L."/>
            <person name="Kazmierczak K.M."/>
            <person name="Andrzejewski T.M."/>
            <person name="Davidsen T.M."/>
            <person name="Wayne K.J."/>
            <person name="Tettelin H."/>
            <person name="Glass J.I."/>
            <person name="Rusch D."/>
            <person name="Podicherti R."/>
            <person name="Tsui H.-C.T."/>
            <person name="Winkler M.E."/>
        </authorList>
    </citation>
    <scope>NUCLEOTIDE SEQUENCE</scope>
</reference>
<protein>
    <submittedName>
        <fullName evidence="2">Uncharacterized protein</fullName>
    </submittedName>
</protein>
<dbReference type="InterPro" id="IPR054221">
    <property type="entry name" value="DUF6941"/>
</dbReference>
<dbReference type="Pfam" id="PF22091">
    <property type="entry name" value="DUF6941"/>
    <property type="match status" value="1"/>
</dbReference>
<organism evidence="2">
    <name type="scientific">marine metagenome</name>
    <dbReference type="NCBI Taxonomy" id="408172"/>
    <lineage>
        <taxon>unclassified sequences</taxon>
        <taxon>metagenomes</taxon>
        <taxon>ecological metagenomes</taxon>
    </lineage>
</organism>
<name>A0A381ZJ53_9ZZZZ</name>
<dbReference type="AlphaFoldDB" id="A0A381ZJ53"/>
<proteinExistence type="predicted"/>
<gene>
    <name evidence="2" type="ORF">METZ01_LOCUS142159</name>
</gene>
<dbReference type="EMBL" id="UINC01021541">
    <property type="protein sequence ID" value="SVA89305.1"/>
    <property type="molecule type" value="Genomic_DNA"/>
</dbReference>
<evidence type="ECO:0000313" key="2">
    <source>
        <dbReference type="EMBL" id="SVA89305.1"/>
    </source>
</evidence>
<feature type="compositionally biased region" description="Basic and acidic residues" evidence="1">
    <location>
        <begin position="71"/>
        <end position="84"/>
    </location>
</feature>
<evidence type="ECO:0000256" key="1">
    <source>
        <dbReference type="SAM" id="MobiDB-lite"/>
    </source>
</evidence>
<feature type="non-terminal residue" evidence="2">
    <location>
        <position position="1"/>
    </location>
</feature>